<dbReference type="InterPro" id="IPR008962">
    <property type="entry name" value="PapD-like_sf"/>
</dbReference>
<feature type="domain" description="Pili assembly chaperone C-terminal" evidence="11">
    <location>
        <begin position="181"/>
        <end position="249"/>
    </location>
</feature>
<sequence>MSFRFARVAKVATAVAGFLASGLTHASIVIDNTRVVYRAAEAEATVRLTNSGRHPSLAQVWIDDGDATASPASADAPFVVTPPIARIDPDKGQTLRIVYTGEPLPDDRESLFYLNVLEVPPRPTGEAAQGNLLQMAFRTRLKLFFRPASLPDAAAEAPTRVTWRVTGRAVDGDRGLTLEATNPTPYHVTLIDISLAEPKHAAPAPHRVGGMLGPGASRQFRLEGVVRNGVDPAAGTRVRFGAINDQGGTWYGEASVQ</sequence>
<dbReference type="AlphaFoldDB" id="A0A5P2H153"/>
<proteinExistence type="inferred from homology"/>
<reference evidence="12 13" key="1">
    <citation type="submission" date="2019-09" db="EMBL/GenBank/DDBJ databases">
        <title>FDA dAtabase for Regulatory Grade micrObial Sequences (FDA-ARGOS): Supporting development and validation of Infectious Disease Dx tests.</title>
        <authorList>
            <person name="Sciortino C."/>
            <person name="Tallon L."/>
            <person name="Sadzewicz L."/>
            <person name="Vavikolanu K."/>
            <person name="Mehta A."/>
            <person name="Aluvathingal J."/>
            <person name="Nadendla S."/>
            <person name="Nandy P."/>
            <person name="Geyer C."/>
            <person name="Yan Y."/>
            <person name="Sichtig H."/>
        </authorList>
    </citation>
    <scope>NUCLEOTIDE SEQUENCE [LARGE SCALE GENOMIC DNA]</scope>
    <source>
        <strain evidence="12 13">FDAARGOS_664</strain>
    </source>
</reference>
<evidence type="ECO:0000259" key="10">
    <source>
        <dbReference type="Pfam" id="PF00345"/>
    </source>
</evidence>
<dbReference type="FunFam" id="2.60.40.10:FF:000458">
    <property type="entry name" value="Molecular chaperone FimC"/>
    <property type="match status" value="1"/>
</dbReference>
<evidence type="ECO:0000256" key="2">
    <source>
        <dbReference type="ARBA" id="ARBA00007399"/>
    </source>
</evidence>
<dbReference type="EMBL" id="CP044065">
    <property type="protein sequence ID" value="QET01193.1"/>
    <property type="molecule type" value="Genomic_DNA"/>
</dbReference>
<evidence type="ECO:0000259" key="11">
    <source>
        <dbReference type="Pfam" id="PF02753"/>
    </source>
</evidence>
<evidence type="ECO:0000256" key="8">
    <source>
        <dbReference type="RuleBase" id="RU003918"/>
    </source>
</evidence>
<dbReference type="InterPro" id="IPR016148">
    <property type="entry name" value="Pili_assmbl_chaperone_C"/>
</dbReference>
<accession>A0A5P2H153</accession>
<dbReference type="Pfam" id="PF00345">
    <property type="entry name" value="PapD_N"/>
    <property type="match status" value="1"/>
</dbReference>
<keyword evidence="7" id="KW-0393">Immunoglobulin domain</keyword>
<protein>
    <submittedName>
        <fullName evidence="12">Fimbria/pilus periplasmic chaperone</fullName>
    </submittedName>
</protein>
<feature type="domain" description="Pili assembly chaperone N-terminal" evidence="10">
    <location>
        <begin position="27"/>
        <end position="150"/>
    </location>
</feature>
<feature type="signal peptide" evidence="9">
    <location>
        <begin position="1"/>
        <end position="26"/>
    </location>
</feature>
<dbReference type="SUPFAM" id="SSF49584">
    <property type="entry name" value="Periplasmic chaperone C-domain"/>
    <property type="match status" value="1"/>
</dbReference>
<keyword evidence="6 8" id="KW-0143">Chaperone</keyword>
<evidence type="ECO:0000256" key="5">
    <source>
        <dbReference type="ARBA" id="ARBA00022764"/>
    </source>
</evidence>
<dbReference type="SUPFAM" id="SSF49354">
    <property type="entry name" value="PapD-like"/>
    <property type="match status" value="1"/>
</dbReference>
<dbReference type="PROSITE" id="PS00635">
    <property type="entry name" value="PILI_CHAPERONE"/>
    <property type="match status" value="1"/>
</dbReference>
<evidence type="ECO:0000256" key="7">
    <source>
        <dbReference type="ARBA" id="ARBA00023319"/>
    </source>
</evidence>
<feature type="chain" id="PRO_5025012102" evidence="9">
    <location>
        <begin position="27"/>
        <end position="257"/>
    </location>
</feature>
<evidence type="ECO:0000256" key="3">
    <source>
        <dbReference type="ARBA" id="ARBA00022558"/>
    </source>
</evidence>
<evidence type="ECO:0000256" key="6">
    <source>
        <dbReference type="ARBA" id="ARBA00023186"/>
    </source>
</evidence>
<dbReference type="PANTHER" id="PTHR30251:SF2">
    <property type="entry name" value="FIMBRIAL CHAPERONE YADV-RELATED"/>
    <property type="match status" value="1"/>
</dbReference>
<dbReference type="Gene3D" id="2.60.40.10">
    <property type="entry name" value="Immunoglobulins"/>
    <property type="match status" value="2"/>
</dbReference>
<keyword evidence="3" id="KW-1029">Fimbrium biogenesis</keyword>
<dbReference type="InterPro" id="IPR001829">
    <property type="entry name" value="Pili_assmbl_chaperone_bac"/>
</dbReference>
<dbReference type="InterPro" id="IPR050643">
    <property type="entry name" value="Periplasmic_pilus_chap"/>
</dbReference>
<dbReference type="Proteomes" id="UP000322822">
    <property type="component" value="Chromosome 1"/>
</dbReference>
<dbReference type="PANTHER" id="PTHR30251">
    <property type="entry name" value="PILUS ASSEMBLY CHAPERONE"/>
    <property type="match status" value="1"/>
</dbReference>
<keyword evidence="5" id="KW-0574">Periplasm</keyword>
<dbReference type="GO" id="GO:0030288">
    <property type="term" value="C:outer membrane-bounded periplasmic space"/>
    <property type="evidence" value="ECO:0007669"/>
    <property type="project" value="InterPro"/>
</dbReference>
<evidence type="ECO:0000256" key="1">
    <source>
        <dbReference type="ARBA" id="ARBA00004418"/>
    </source>
</evidence>
<dbReference type="InterPro" id="IPR018046">
    <property type="entry name" value="Pili_assmbl_chaperone_CS"/>
</dbReference>
<evidence type="ECO:0000313" key="13">
    <source>
        <dbReference type="Proteomes" id="UP000322822"/>
    </source>
</evidence>
<gene>
    <name evidence="12" type="ORF">FOB72_03505</name>
</gene>
<comment type="subcellular location">
    <subcellularLocation>
        <location evidence="1 8">Periplasm</location>
    </subcellularLocation>
</comment>
<evidence type="ECO:0000256" key="4">
    <source>
        <dbReference type="ARBA" id="ARBA00022729"/>
    </source>
</evidence>
<dbReference type="Pfam" id="PF02753">
    <property type="entry name" value="PapD_C"/>
    <property type="match status" value="1"/>
</dbReference>
<dbReference type="PRINTS" id="PR00969">
    <property type="entry name" value="CHAPERONPILI"/>
</dbReference>
<dbReference type="InterPro" id="IPR013783">
    <property type="entry name" value="Ig-like_fold"/>
</dbReference>
<dbReference type="GO" id="GO:0071555">
    <property type="term" value="P:cell wall organization"/>
    <property type="evidence" value="ECO:0007669"/>
    <property type="project" value="InterPro"/>
</dbReference>
<dbReference type="InterPro" id="IPR036316">
    <property type="entry name" value="Pili_assmbl_chap_C_dom_sf"/>
</dbReference>
<dbReference type="RefSeq" id="WP_150371254.1">
    <property type="nucleotide sequence ID" value="NZ_CP044065.1"/>
</dbReference>
<dbReference type="OrthoDB" id="9131059at2"/>
<evidence type="ECO:0000256" key="9">
    <source>
        <dbReference type="SAM" id="SignalP"/>
    </source>
</evidence>
<evidence type="ECO:0000313" key="12">
    <source>
        <dbReference type="EMBL" id="QET01193.1"/>
    </source>
</evidence>
<dbReference type="InterPro" id="IPR016147">
    <property type="entry name" value="Pili_assmbl_chaperone_N"/>
</dbReference>
<keyword evidence="4 9" id="KW-0732">Signal</keyword>
<comment type="similarity">
    <text evidence="2 8">Belongs to the periplasmic pilus chaperone family.</text>
</comment>
<name>A0A5P2H153_9BURK</name>
<organism evidence="12 13">
    <name type="scientific">Cupriavidus pauculus</name>
    <dbReference type="NCBI Taxonomy" id="82633"/>
    <lineage>
        <taxon>Bacteria</taxon>
        <taxon>Pseudomonadati</taxon>
        <taxon>Pseudomonadota</taxon>
        <taxon>Betaproteobacteria</taxon>
        <taxon>Burkholderiales</taxon>
        <taxon>Burkholderiaceae</taxon>
        <taxon>Cupriavidus</taxon>
    </lineage>
</organism>